<keyword evidence="2" id="KW-1185">Reference proteome</keyword>
<evidence type="ECO:0000313" key="2">
    <source>
        <dbReference type="Proteomes" id="UP000179179"/>
    </source>
</evidence>
<dbReference type="Proteomes" id="UP000179179">
    <property type="component" value="Unassembled WGS sequence"/>
</dbReference>
<dbReference type="RefSeq" id="XP_022386528.1">
    <property type="nucleotide sequence ID" value="XM_022536150.1"/>
</dbReference>
<dbReference type="GeneID" id="34452412"/>
<gene>
    <name evidence="1" type="ORF">ABOM_009022</name>
</gene>
<comment type="caution">
    <text evidence="1">The sequence shown here is derived from an EMBL/GenBank/DDBJ whole genome shotgun (WGS) entry which is preliminary data.</text>
</comment>
<sequence>MAPKIPLHKVVASLNTLPRELAHQILNDIRMWDILRLICHNNAHINTDILTHPTLGRLFHHETKILDEVRTSADLYRTICTAYSLTAAPLTSPLALNAQAFPSDYKEITNYMHHRIIDELYLEPWKAEVLSRYAPLPAVWEKGSIAGVTAVWNTIQSAQQKVNMRKARQLRTAADLLEANPDVLKKMIDPSQTPRKNIPHIVQRLRGAERRVARQSLLRRDMLAGMSWFMYGHFPLVPFDRA</sequence>
<dbReference type="OrthoDB" id="3478523at2759"/>
<evidence type="ECO:0000313" key="1">
    <source>
        <dbReference type="EMBL" id="OGM42811.1"/>
    </source>
</evidence>
<reference evidence="1 2" key="1">
    <citation type="journal article" date="2016" name="Genome Biol. Evol.">
        <title>Draft genome sequence of an aflatoxigenic Aspergillus species, A. bombycis.</title>
        <authorList>
            <person name="Moore G.G."/>
            <person name="Mack B.M."/>
            <person name="Beltz S.B."/>
            <person name="Gilbert M.K."/>
        </authorList>
    </citation>
    <scope>NUCLEOTIDE SEQUENCE [LARGE SCALE GENOMIC DNA]</scope>
    <source>
        <strain evidence="2">NRRL 26010</strain>
    </source>
</reference>
<organism evidence="1 2">
    <name type="scientific">Aspergillus bombycis</name>
    <dbReference type="NCBI Taxonomy" id="109264"/>
    <lineage>
        <taxon>Eukaryota</taxon>
        <taxon>Fungi</taxon>
        <taxon>Dikarya</taxon>
        <taxon>Ascomycota</taxon>
        <taxon>Pezizomycotina</taxon>
        <taxon>Eurotiomycetes</taxon>
        <taxon>Eurotiomycetidae</taxon>
        <taxon>Eurotiales</taxon>
        <taxon>Aspergillaceae</taxon>
        <taxon>Aspergillus</taxon>
    </lineage>
</organism>
<proteinExistence type="predicted"/>
<accession>A0A1F7ZTM6</accession>
<protein>
    <submittedName>
        <fullName evidence="1">Uncharacterized protein</fullName>
    </submittedName>
</protein>
<dbReference type="EMBL" id="LYCR01000082">
    <property type="protein sequence ID" value="OGM42811.1"/>
    <property type="molecule type" value="Genomic_DNA"/>
</dbReference>
<name>A0A1F7ZTM6_9EURO</name>
<dbReference type="AlphaFoldDB" id="A0A1F7ZTM6"/>